<keyword evidence="1" id="KW-0805">Transcription regulation</keyword>
<dbReference type="InterPro" id="IPR052359">
    <property type="entry name" value="HTH-type_reg/antitoxin"/>
</dbReference>
<keyword evidence="5" id="KW-1185">Reference proteome</keyword>
<organism evidence="4 5">
    <name type="scientific">Gluconobacter cerinus</name>
    <dbReference type="NCBI Taxonomy" id="38307"/>
    <lineage>
        <taxon>Bacteria</taxon>
        <taxon>Pseudomonadati</taxon>
        <taxon>Pseudomonadota</taxon>
        <taxon>Alphaproteobacteria</taxon>
        <taxon>Acetobacterales</taxon>
        <taxon>Acetobacteraceae</taxon>
        <taxon>Gluconobacter</taxon>
    </lineage>
</organism>
<dbReference type="SUPFAM" id="SSF47413">
    <property type="entry name" value="lambda repressor-like DNA-binding domains"/>
    <property type="match status" value="1"/>
</dbReference>
<evidence type="ECO:0000313" key="5">
    <source>
        <dbReference type="Proteomes" id="UP001156614"/>
    </source>
</evidence>
<evidence type="ECO:0000256" key="1">
    <source>
        <dbReference type="ARBA" id="ARBA00023015"/>
    </source>
</evidence>
<gene>
    <name evidence="4" type="ORF">GCM10007867_30340</name>
</gene>
<evidence type="ECO:0000256" key="3">
    <source>
        <dbReference type="ARBA" id="ARBA00023163"/>
    </source>
</evidence>
<comment type="caution">
    <text evidence="4">The sequence shown here is derived from an EMBL/GenBank/DDBJ whole genome shotgun (WGS) entry which is preliminary data.</text>
</comment>
<dbReference type="Gene3D" id="1.10.260.40">
    <property type="entry name" value="lambda repressor-like DNA-binding domains"/>
    <property type="match status" value="1"/>
</dbReference>
<evidence type="ECO:0000256" key="2">
    <source>
        <dbReference type="ARBA" id="ARBA00023125"/>
    </source>
</evidence>
<protein>
    <submittedName>
        <fullName evidence="4">DNA-binding protein</fullName>
    </submittedName>
</protein>
<dbReference type="InterPro" id="IPR001387">
    <property type="entry name" value="Cro/C1-type_HTH"/>
</dbReference>
<dbReference type="PANTHER" id="PTHR36511:SF3">
    <property type="entry name" value="ANTITOXIN HIGA-2"/>
    <property type="match status" value="1"/>
</dbReference>
<accession>A0AAV5NK46</accession>
<keyword evidence="2 4" id="KW-0238">DNA-binding</keyword>
<dbReference type="RefSeq" id="WP_099213651.1">
    <property type="nucleotide sequence ID" value="NZ_BEWM01000023.1"/>
</dbReference>
<dbReference type="PANTHER" id="PTHR36511">
    <property type="entry name" value="MERR FAMILY BACTERIAL REGULATORY PROTEIN"/>
    <property type="match status" value="1"/>
</dbReference>
<keyword evidence="3" id="KW-0804">Transcription</keyword>
<sequence>MAEQMNIADELLASMEQAVGIAEGTVQPGRVWTPPEINVANIRKRTGLSQARFAARYGFSAAAVRDWEQKRRMPEKAARTLLMLIDREPQAVERVLIGARCP</sequence>
<dbReference type="CDD" id="cd00093">
    <property type="entry name" value="HTH_XRE"/>
    <property type="match status" value="1"/>
</dbReference>
<name>A0AAV5NK46_9PROT</name>
<dbReference type="EMBL" id="BSNU01000009">
    <property type="protein sequence ID" value="GLQ64188.1"/>
    <property type="molecule type" value="Genomic_DNA"/>
</dbReference>
<proteinExistence type="predicted"/>
<reference evidence="5" key="1">
    <citation type="journal article" date="2019" name="Int. J. Syst. Evol. Microbiol.">
        <title>The Global Catalogue of Microorganisms (GCM) 10K type strain sequencing project: providing services to taxonomists for standard genome sequencing and annotation.</title>
        <authorList>
            <consortium name="The Broad Institute Genomics Platform"/>
            <consortium name="The Broad Institute Genome Sequencing Center for Infectious Disease"/>
            <person name="Wu L."/>
            <person name="Ma J."/>
        </authorList>
    </citation>
    <scope>NUCLEOTIDE SEQUENCE [LARGE SCALE GENOMIC DNA]</scope>
    <source>
        <strain evidence="5">NBRC 3267</strain>
    </source>
</reference>
<evidence type="ECO:0000313" key="4">
    <source>
        <dbReference type="EMBL" id="GLQ64188.1"/>
    </source>
</evidence>
<dbReference type="InterPro" id="IPR010982">
    <property type="entry name" value="Lambda_DNA-bd_dom_sf"/>
</dbReference>
<dbReference type="GO" id="GO:0003677">
    <property type="term" value="F:DNA binding"/>
    <property type="evidence" value="ECO:0007669"/>
    <property type="project" value="UniProtKB-KW"/>
</dbReference>
<dbReference type="Proteomes" id="UP001156614">
    <property type="component" value="Unassembled WGS sequence"/>
</dbReference>
<dbReference type="AlphaFoldDB" id="A0AAV5NK46"/>